<evidence type="ECO:0000256" key="1">
    <source>
        <dbReference type="ARBA" id="ARBA00004216"/>
    </source>
</evidence>
<dbReference type="InterPro" id="IPR040424">
    <property type="entry name" value="Smn1"/>
</dbReference>
<dbReference type="InterPro" id="IPR049481">
    <property type="entry name" value="SMN_G2-BD"/>
</dbReference>
<dbReference type="PANTHER" id="PTHR39267:SF1">
    <property type="entry name" value="SURVIVAL MOTOR NEURON PROTEIN"/>
    <property type="match status" value="1"/>
</dbReference>
<evidence type="ECO:0000313" key="10">
    <source>
        <dbReference type="EMBL" id="KAK6631332.1"/>
    </source>
</evidence>
<evidence type="ECO:0000313" key="11">
    <source>
        <dbReference type="Proteomes" id="UP001359485"/>
    </source>
</evidence>
<comment type="similarity">
    <text evidence="3">Belongs to the SMN family.</text>
</comment>
<dbReference type="Pfam" id="PF20635">
    <property type="entry name" value="SMN_YG-box"/>
    <property type="match status" value="1"/>
</dbReference>
<keyword evidence="5" id="KW-0508">mRNA splicing</keyword>
<evidence type="ECO:0000256" key="3">
    <source>
        <dbReference type="ARBA" id="ARBA00005371"/>
    </source>
</evidence>
<feature type="domain" description="Tudor" evidence="9">
    <location>
        <begin position="72"/>
        <end position="132"/>
    </location>
</feature>
<dbReference type="EMBL" id="JAWJWF010000006">
    <property type="protein sequence ID" value="KAK6631332.1"/>
    <property type="molecule type" value="Genomic_DNA"/>
</dbReference>
<dbReference type="SMART" id="SM00333">
    <property type="entry name" value="TUDOR"/>
    <property type="match status" value="1"/>
</dbReference>
<organism evidence="10 11">
    <name type="scientific">Polyplax serrata</name>
    <name type="common">Common mouse louse</name>
    <dbReference type="NCBI Taxonomy" id="468196"/>
    <lineage>
        <taxon>Eukaryota</taxon>
        <taxon>Metazoa</taxon>
        <taxon>Ecdysozoa</taxon>
        <taxon>Arthropoda</taxon>
        <taxon>Hexapoda</taxon>
        <taxon>Insecta</taxon>
        <taxon>Pterygota</taxon>
        <taxon>Neoptera</taxon>
        <taxon>Paraneoptera</taxon>
        <taxon>Psocodea</taxon>
        <taxon>Troctomorpha</taxon>
        <taxon>Phthiraptera</taxon>
        <taxon>Anoplura</taxon>
        <taxon>Polyplacidae</taxon>
        <taxon>Polyplax</taxon>
    </lineage>
</organism>
<evidence type="ECO:0000256" key="5">
    <source>
        <dbReference type="ARBA" id="ARBA00023187"/>
    </source>
</evidence>
<name>A0ABR1AYP3_POLSC</name>
<keyword evidence="6" id="KW-0539">Nucleus</keyword>
<dbReference type="InterPro" id="IPR010304">
    <property type="entry name" value="SMN_Tudor"/>
</dbReference>
<gene>
    <name evidence="10" type="ORF">RUM44_005858</name>
</gene>
<proteinExistence type="inferred from homology"/>
<dbReference type="Gene3D" id="3.40.190.10">
    <property type="entry name" value="Periplasmic binding protein-like II"/>
    <property type="match status" value="1"/>
</dbReference>
<evidence type="ECO:0000256" key="7">
    <source>
        <dbReference type="ARBA" id="ARBA00034695"/>
    </source>
</evidence>
<evidence type="ECO:0000256" key="2">
    <source>
        <dbReference type="ARBA" id="ARBA00004408"/>
    </source>
</evidence>
<dbReference type="Proteomes" id="UP001359485">
    <property type="component" value="Unassembled WGS sequence"/>
</dbReference>
<dbReference type="PROSITE" id="PS50304">
    <property type="entry name" value="TUDOR"/>
    <property type="match status" value="1"/>
</dbReference>
<sequence length="242" mass="26645">MSSENTVLFGRGKNDGNASGDYSSDASDIWDDTLLIEAYEKAAKSVRDGCLQGEPNTVGRAKKGRKKGSLHQWKVGDKCKCRYSNDLKYYEADVIELNSASGMCTVKYVGYENEESTSVTNLRQSSGENARLKQTIDAIQANENDVTSEVSNKTKLMNNMNGHNKSPNWTCLGPPALGSYAGHQGLNNIVPPPPPPSLFRNVCEDDAETEAMSAMLISWYMSGYHTGYYQGLKMARKKSRKS</sequence>
<dbReference type="Pfam" id="PF20636">
    <property type="entry name" value="SMN_G2-BD"/>
    <property type="match status" value="1"/>
</dbReference>
<comment type="subcellular location">
    <subcellularLocation>
        <location evidence="1">Cytoplasm</location>
        <location evidence="1">Myofibril</location>
        <location evidence="1">Sarcomere</location>
        <location evidence="1">Z line</location>
    </subcellularLocation>
    <subcellularLocation>
        <location evidence="2">Nucleus</location>
        <location evidence="2">Cajal body</location>
    </subcellularLocation>
    <subcellularLocation>
        <location evidence="7">Nucleus</location>
        <location evidence="7">Gem</location>
    </subcellularLocation>
</comment>
<dbReference type="InterPro" id="IPR002999">
    <property type="entry name" value="Tudor"/>
</dbReference>
<dbReference type="Gene3D" id="2.30.30.140">
    <property type="match status" value="1"/>
</dbReference>
<evidence type="ECO:0000256" key="6">
    <source>
        <dbReference type="ARBA" id="ARBA00023242"/>
    </source>
</evidence>
<reference evidence="10 11" key="1">
    <citation type="submission" date="2023-09" db="EMBL/GenBank/DDBJ databases">
        <title>Genomes of two closely related lineages of the louse Polyplax serrata with different host specificities.</title>
        <authorList>
            <person name="Martinu J."/>
            <person name="Tarabai H."/>
            <person name="Stefka J."/>
            <person name="Hypsa V."/>
        </authorList>
    </citation>
    <scope>NUCLEOTIDE SEQUENCE [LARGE SCALE GENOMIC DNA]</scope>
    <source>
        <strain evidence="10">98ZLc_SE</strain>
    </source>
</reference>
<protein>
    <recommendedName>
        <fullName evidence="9">Tudor domain-containing protein</fullName>
    </recommendedName>
</protein>
<feature type="region of interest" description="Disordered" evidence="8">
    <location>
        <begin position="1"/>
        <end position="23"/>
    </location>
</feature>
<dbReference type="CDD" id="cd22852">
    <property type="entry name" value="SMN_C"/>
    <property type="match status" value="1"/>
</dbReference>
<dbReference type="PANTHER" id="PTHR39267">
    <property type="entry name" value="SURVIVAL MOTOR NEURON-LIKE PROTEIN 1"/>
    <property type="match status" value="1"/>
</dbReference>
<evidence type="ECO:0000256" key="8">
    <source>
        <dbReference type="SAM" id="MobiDB-lite"/>
    </source>
</evidence>
<comment type="caution">
    <text evidence="10">The sequence shown here is derived from an EMBL/GenBank/DDBJ whole genome shotgun (WGS) entry which is preliminary data.</text>
</comment>
<keyword evidence="4" id="KW-0507">mRNA processing</keyword>
<dbReference type="InterPro" id="IPR047313">
    <property type="entry name" value="SMN_C"/>
</dbReference>
<evidence type="ECO:0000256" key="4">
    <source>
        <dbReference type="ARBA" id="ARBA00022664"/>
    </source>
</evidence>
<dbReference type="Pfam" id="PF06003">
    <property type="entry name" value="SMN_Tudor"/>
    <property type="match status" value="1"/>
</dbReference>
<keyword evidence="11" id="KW-1185">Reference proteome</keyword>
<accession>A0ABR1AYP3</accession>
<dbReference type="SUPFAM" id="SSF63748">
    <property type="entry name" value="Tudor/PWWP/MBT"/>
    <property type="match status" value="1"/>
</dbReference>
<evidence type="ECO:0000259" key="9">
    <source>
        <dbReference type="PROSITE" id="PS50304"/>
    </source>
</evidence>